<name>A0A1B5KRW7_USTVR</name>
<feature type="region of interest" description="Disordered" evidence="1">
    <location>
        <begin position="336"/>
        <end position="539"/>
    </location>
</feature>
<feature type="compositionally biased region" description="Basic and acidic residues" evidence="1">
    <location>
        <begin position="495"/>
        <end position="506"/>
    </location>
</feature>
<protein>
    <submittedName>
        <fullName evidence="2">Uncharacterized protein</fullName>
    </submittedName>
</protein>
<evidence type="ECO:0000313" key="3">
    <source>
        <dbReference type="Proteomes" id="UP000054053"/>
    </source>
</evidence>
<evidence type="ECO:0000313" key="2">
    <source>
        <dbReference type="EMBL" id="GAO13473.1"/>
    </source>
</evidence>
<evidence type="ECO:0000256" key="1">
    <source>
        <dbReference type="SAM" id="MobiDB-lite"/>
    </source>
</evidence>
<accession>A0A1B5KRW7</accession>
<feature type="compositionally biased region" description="Low complexity" evidence="1">
    <location>
        <begin position="408"/>
        <end position="423"/>
    </location>
</feature>
<feature type="compositionally biased region" description="Basic and acidic residues" evidence="1">
    <location>
        <begin position="336"/>
        <end position="349"/>
    </location>
</feature>
<proteinExistence type="predicted"/>
<gene>
    <name evidence="2" type="ORF">UVI_02016470</name>
</gene>
<feature type="compositionally biased region" description="Acidic residues" evidence="1">
    <location>
        <begin position="472"/>
        <end position="484"/>
    </location>
</feature>
<dbReference type="Proteomes" id="UP000054053">
    <property type="component" value="Unassembled WGS sequence"/>
</dbReference>
<organism evidence="2 3">
    <name type="scientific">Ustilaginoidea virens</name>
    <name type="common">Rice false smut fungus</name>
    <name type="synonym">Villosiclava virens</name>
    <dbReference type="NCBI Taxonomy" id="1159556"/>
    <lineage>
        <taxon>Eukaryota</taxon>
        <taxon>Fungi</taxon>
        <taxon>Dikarya</taxon>
        <taxon>Ascomycota</taxon>
        <taxon>Pezizomycotina</taxon>
        <taxon>Sordariomycetes</taxon>
        <taxon>Hypocreomycetidae</taxon>
        <taxon>Hypocreales</taxon>
        <taxon>Clavicipitaceae</taxon>
        <taxon>Ustilaginoidea</taxon>
    </lineage>
</organism>
<dbReference type="EMBL" id="BBTG02000006">
    <property type="protein sequence ID" value="GAO13473.1"/>
    <property type="molecule type" value="Genomic_DNA"/>
</dbReference>
<comment type="caution">
    <text evidence="2">The sequence shown here is derived from an EMBL/GenBank/DDBJ whole genome shotgun (WGS) entry which is preliminary data.</text>
</comment>
<reference evidence="3" key="1">
    <citation type="journal article" date="2016" name="Genome Announc.">
        <title>Genome sequence of Ustilaginoidea virens IPU010, a rice pathogenic fungus causing false smut.</title>
        <authorList>
            <person name="Kumagai T."/>
            <person name="Ishii T."/>
            <person name="Terai G."/>
            <person name="Umemura M."/>
            <person name="Machida M."/>
            <person name="Asai K."/>
        </authorList>
    </citation>
    <scope>NUCLEOTIDE SEQUENCE [LARGE SCALE GENOMIC DNA]</scope>
    <source>
        <strain evidence="3">IPU010</strain>
    </source>
</reference>
<dbReference type="AlphaFoldDB" id="A0A1B5KRW7"/>
<sequence>MSAIQEQISSDKVCEAVSGRINQIVNEQLNLSRGFFSRNKLVQKSDVEAIERMAPQPVVTEGWTEEDEEWLQGLWAASRLKAELEKSPPTVLARLWKATVAFMRCSPCAIISPKHGLQWKLVYNGEGEPVTDAHGDSAICLEGLTLWSKMFCERLKTLVCHSIWRRDATFLATAIQVAVVCSMDYRGQWKMAFKGTNPEMQAIRAKMAVGTAASNQSVCEALKQQRQTGIARGETVSMELDFLCHLSSQVARVSSSRGQRAGAVLLPVTSVDLQAVINAIDSFCPSGIPMFIDTFMARAIADGVISNKSFPAAKEVPQLHERAILHEFRMYFRREREATREPEATRDLSRSASLPIRAGTAPTGTKRNEPLPGIEEGEASRGRKRARYHVIVDSGDEDDSRDEGDLPGGDAASAGAGRATTPRSRYSDDLGHGGSFPPSPRMPGRHGDPSNVQGEDDVGGKSGEAASGQEYGGDDDACMEEAADTEPAAPGQGHGGDDDVPMKEAADASVQPTSAEPAAAEKPPTTRPRENMATDEEMQEYIRREWPKHSQAINERRDAFLRSLRSLRARCENPDL</sequence>